<evidence type="ECO:0000313" key="1">
    <source>
        <dbReference type="EMBL" id="MFD2592292.1"/>
    </source>
</evidence>
<dbReference type="RefSeq" id="WP_378256696.1">
    <property type="nucleotide sequence ID" value="NZ_JBHSJV010000001.1"/>
</dbReference>
<name>A0ABW5N9R1_9FLAO</name>
<dbReference type="Proteomes" id="UP001597459">
    <property type="component" value="Unassembled WGS sequence"/>
</dbReference>
<dbReference type="EMBL" id="JBHULX010000033">
    <property type="protein sequence ID" value="MFD2592292.1"/>
    <property type="molecule type" value="Genomic_DNA"/>
</dbReference>
<organism evidence="1 2">
    <name type="scientific">Aquimarina hainanensis</name>
    <dbReference type="NCBI Taxonomy" id="1578017"/>
    <lineage>
        <taxon>Bacteria</taxon>
        <taxon>Pseudomonadati</taxon>
        <taxon>Bacteroidota</taxon>
        <taxon>Flavobacteriia</taxon>
        <taxon>Flavobacteriales</taxon>
        <taxon>Flavobacteriaceae</taxon>
        <taxon>Aquimarina</taxon>
    </lineage>
</organism>
<comment type="caution">
    <text evidence="1">The sequence shown here is derived from an EMBL/GenBank/DDBJ whole genome shotgun (WGS) entry which is preliminary data.</text>
</comment>
<gene>
    <name evidence="1" type="ORF">ACFSTE_15750</name>
</gene>
<accession>A0ABW5N9R1</accession>
<proteinExistence type="predicted"/>
<keyword evidence="2" id="KW-1185">Reference proteome</keyword>
<sequence length="65" mass="7256">MEIILLAIGAFVIVSKIIKNAGNSIFNDTEKGYSGNIDNTPTTINNYTTHNHLHITKDDLDRLKQ</sequence>
<protein>
    <submittedName>
        <fullName evidence="1">Uncharacterized protein</fullName>
    </submittedName>
</protein>
<reference evidence="2" key="1">
    <citation type="journal article" date="2019" name="Int. J. Syst. Evol. Microbiol.">
        <title>The Global Catalogue of Microorganisms (GCM) 10K type strain sequencing project: providing services to taxonomists for standard genome sequencing and annotation.</title>
        <authorList>
            <consortium name="The Broad Institute Genomics Platform"/>
            <consortium name="The Broad Institute Genome Sequencing Center for Infectious Disease"/>
            <person name="Wu L."/>
            <person name="Ma J."/>
        </authorList>
    </citation>
    <scope>NUCLEOTIDE SEQUENCE [LARGE SCALE GENOMIC DNA]</scope>
    <source>
        <strain evidence="2">KCTC 42423</strain>
    </source>
</reference>
<evidence type="ECO:0000313" key="2">
    <source>
        <dbReference type="Proteomes" id="UP001597459"/>
    </source>
</evidence>